<dbReference type="STRING" id="481719.LASUN_12900"/>
<comment type="caution">
    <text evidence="1">The sequence shown here is derived from an EMBL/GenBank/DDBJ whole genome shotgun (WGS) entry which is preliminary data.</text>
</comment>
<name>A0A1E7XC92_9LACO</name>
<dbReference type="AlphaFoldDB" id="A0A1E7XC92"/>
<dbReference type="EMBL" id="MIQE01000012">
    <property type="protein sequence ID" value="OFA10740.1"/>
    <property type="molecule type" value="Genomic_DNA"/>
</dbReference>
<proteinExistence type="predicted"/>
<sequence length="188" mass="21315">MLYTTDQMMAELAQHWSHQPDSVIYGMMDELNQMFEFGSDLGSKIVDWTAIDYAEGTTLDMIAAQYQVSRPDSDDDFLRFLIRLKKQVATSDGTINSIERVIANSLEIDLSEIHVESTRDGTNKVNHITVYGIPFEYADDKRKTEIMLTGLQAATLLGVWIDQVAFTINTQSSLYIATQTIQEEILYV</sequence>
<dbReference type="RefSeq" id="WP_065463643.1">
    <property type="nucleotide sequence ID" value="NZ_JAZHVW010000002.1"/>
</dbReference>
<gene>
    <name evidence="1" type="ORF">LASUN_12900</name>
</gene>
<evidence type="ECO:0000313" key="2">
    <source>
        <dbReference type="Proteomes" id="UP000177010"/>
    </source>
</evidence>
<dbReference type="Proteomes" id="UP000177010">
    <property type="component" value="Unassembled WGS sequence"/>
</dbReference>
<reference evidence="1 2" key="1">
    <citation type="submission" date="2016-09" db="EMBL/GenBank/DDBJ databases">
        <title>Genome Sequence of Lactobacillus sunkii Strain CG01.</title>
        <authorList>
            <person name="Poehlein A."/>
            <person name="Gabris C."/>
            <person name="Bengelsdorf F.R."/>
            <person name="Duerre P."/>
            <person name="Daniel R."/>
        </authorList>
    </citation>
    <scope>NUCLEOTIDE SEQUENCE [LARGE SCALE GENOMIC DNA]</scope>
    <source>
        <strain evidence="1 2">CG_D</strain>
    </source>
</reference>
<organism evidence="1 2">
    <name type="scientific">Lentilactobacillus sunkii</name>
    <dbReference type="NCBI Taxonomy" id="481719"/>
    <lineage>
        <taxon>Bacteria</taxon>
        <taxon>Bacillati</taxon>
        <taxon>Bacillota</taxon>
        <taxon>Bacilli</taxon>
        <taxon>Lactobacillales</taxon>
        <taxon>Lactobacillaceae</taxon>
        <taxon>Lentilactobacillus</taxon>
    </lineage>
</organism>
<evidence type="ECO:0000313" key="1">
    <source>
        <dbReference type="EMBL" id="OFA10740.1"/>
    </source>
</evidence>
<protein>
    <submittedName>
        <fullName evidence="1">Uncharacterized protein</fullName>
    </submittedName>
</protein>
<accession>A0A1E7XC92</accession>